<sequence>MTLHHRHLALLAVGLSVFAPAVIPASAADAGNGKNNWTTWRGPYQNGVSAEHYKNGKLNPSPAWVYDSNGRGTPVVCDGKVFSWGYRGKDGNLVEILSCLDAATGKKIWEHEFQDFLSDTIYDRYSIGAPAVDPETKRVYLITHYGMFSCYDFDGKLQWTISTMEDYGRMSFPNARVGTPVIEGDLVIIHGITSNWGADGPAADRFYAYDKMTGELVWWSRPGIVPPVDSSFSTPVFETRDGKRVFYSGTGCGNVVCVNARTGKPLFRFQAAKNGVNASVLLYKNNIIAVHGDENVDSSEKGRLASIKIPAKLTPNLSPEGEIIPLATADAEAWRSPVGSSNGSPVLVGNRIFQLDDTGVLNVVSADTGETLWTKKMATGNVHATPLYVDGLLYLTLLDGRLVVMKPGDKDGEILQEVKLDGQCLGAPVVCNGQLFVHTTVKFYCFTIENKGITTDTIAAPEMPKAGKPAALQAIPAEVVLTPGATQKFRVREIDANGFVVGEAKNVKWESFIPPTARVKSTMDAKFNDKGELVAGPEAHLSAGAFKATGEGGIFGTIRGRLLQNLPINQDFSAVELNEEQPSEHVKFAFPPLPWIGARLKFDVRELNGEKVFAKTFDRILFQRATAFIAKSDLSNYTMQADVLTDGSARVKSDIGLINQRYMIALRGNAGQLEVSSNMERLKATAPFKMKANVWYTLKTRVDANGDGGGTVRAKAWEKGQAEPEAWTLEVPLARIHKNGSPGIFSFTPLNQKRAYLDNISVTPNK</sequence>
<organism evidence="3 4">
    <name type="scientific">Roseimicrobium gellanilyticum</name>
    <dbReference type="NCBI Taxonomy" id="748857"/>
    <lineage>
        <taxon>Bacteria</taxon>
        <taxon>Pseudomonadati</taxon>
        <taxon>Verrucomicrobiota</taxon>
        <taxon>Verrucomicrobiia</taxon>
        <taxon>Verrucomicrobiales</taxon>
        <taxon>Verrucomicrobiaceae</taxon>
        <taxon>Roseimicrobium</taxon>
    </lineage>
</organism>
<comment type="caution">
    <text evidence="3">The sequence shown here is derived from an EMBL/GenBank/DDBJ whole genome shotgun (WGS) entry which is preliminary data.</text>
</comment>
<dbReference type="PANTHER" id="PTHR34512:SF30">
    <property type="entry name" value="OUTER MEMBRANE PROTEIN ASSEMBLY FACTOR BAMB"/>
    <property type="match status" value="1"/>
</dbReference>
<protein>
    <submittedName>
        <fullName evidence="3">Outer membrane protein assembly factor BamB</fullName>
    </submittedName>
</protein>
<evidence type="ECO:0000259" key="2">
    <source>
        <dbReference type="Pfam" id="PF13360"/>
    </source>
</evidence>
<dbReference type="EMBL" id="QNRR01000001">
    <property type="protein sequence ID" value="RBP47254.1"/>
    <property type="molecule type" value="Genomic_DNA"/>
</dbReference>
<dbReference type="AlphaFoldDB" id="A0A366HUP6"/>
<feature type="domain" description="Pyrrolo-quinoline quinone repeat" evidence="2">
    <location>
        <begin position="96"/>
        <end position="232"/>
    </location>
</feature>
<feature type="chain" id="PRO_5017000681" evidence="1">
    <location>
        <begin position="28"/>
        <end position="766"/>
    </location>
</feature>
<dbReference type="Gene3D" id="2.130.10.10">
    <property type="entry name" value="YVTN repeat-like/Quinoprotein amine dehydrogenase"/>
    <property type="match status" value="1"/>
</dbReference>
<dbReference type="SUPFAM" id="SSF50998">
    <property type="entry name" value="Quinoprotein alcohol dehydrogenase-like"/>
    <property type="match status" value="2"/>
</dbReference>
<gene>
    <name evidence="3" type="ORF">DES53_10151</name>
</gene>
<dbReference type="Gene3D" id="2.40.10.480">
    <property type="match status" value="1"/>
</dbReference>
<dbReference type="OrthoDB" id="6149846at2"/>
<dbReference type="Pfam" id="PF13360">
    <property type="entry name" value="PQQ_2"/>
    <property type="match status" value="2"/>
</dbReference>
<evidence type="ECO:0000256" key="1">
    <source>
        <dbReference type="SAM" id="SignalP"/>
    </source>
</evidence>
<accession>A0A366HUP6</accession>
<evidence type="ECO:0000313" key="4">
    <source>
        <dbReference type="Proteomes" id="UP000253426"/>
    </source>
</evidence>
<keyword evidence="4" id="KW-1185">Reference proteome</keyword>
<feature type="signal peptide" evidence="1">
    <location>
        <begin position="1"/>
        <end position="27"/>
    </location>
</feature>
<dbReference type="InterPro" id="IPR015943">
    <property type="entry name" value="WD40/YVTN_repeat-like_dom_sf"/>
</dbReference>
<dbReference type="PANTHER" id="PTHR34512">
    <property type="entry name" value="CELL SURFACE PROTEIN"/>
    <property type="match status" value="1"/>
</dbReference>
<proteinExistence type="predicted"/>
<feature type="domain" description="Pyrrolo-quinoline quinone repeat" evidence="2">
    <location>
        <begin position="327"/>
        <end position="404"/>
    </location>
</feature>
<dbReference type="InterPro" id="IPR018391">
    <property type="entry name" value="PQQ_b-propeller_rpt"/>
</dbReference>
<dbReference type="Proteomes" id="UP000253426">
    <property type="component" value="Unassembled WGS sequence"/>
</dbReference>
<dbReference type="InterPro" id="IPR011047">
    <property type="entry name" value="Quinoprotein_ADH-like_sf"/>
</dbReference>
<dbReference type="SMART" id="SM00564">
    <property type="entry name" value="PQQ"/>
    <property type="match status" value="5"/>
</dbReference>
<dbReference type="RefSeq" id="WP_113956206.1">
    <property type="nucleotide sequence ID" value="NZ_QNRR01000001.1"/>
</dbReference>
<keyword evidence="1" id="KW-0732">Signal</keyword>
<name>A0A366HUP6_9BACT</name>
<reference evidence="3 4" key="1">
    <citation type="submission" date="2018-06" db="EMBL/GenBank/DDBJ databases">
        <title>Genomic Encyclopedia of Type Strains, Phase IV (KMG-IV): sequencing the most valuable type-strain genomes for metagenomic binning, comparative biology and taxonomic classification.</title>
        <authorList>
            <person name="Goeker M."/>
        </authorList>
    </citation>
    <scope>NUCLEOTIDE SEQUENCE [LARGE SCALE GENOMIC DNA]</scope>
    <source>
        <strain evidence="3 4">DSM 25532</strain>
    </source>
</reference>
<evidence type="ECO:0000313" key="3">
    <source>
        <dbReference type="EMBL" id="RBP47254.1"/>
    </source>
</evidence>
<dbReference type="InterPro" id="IPR002372">
    <property type="entry name" value="PQQ_rpt_dom"/>
</dbReference>